<evidence type="ECO:0000313" key="8">
    <source>
        <dbReference type="EMBL" id="CAE0371763.1"/>
    </source>
</evidence>
<keyword evidence="3 5" id="KW-0949">S-adenosyl-L-methionine</keyword>
<dbReference type="PROSITE" id="PS51686">
    <property type="entry name" value="SAM_MT_RSMB_NOP"/>
    <property type="match status" value="1"/>
</dbReference>
<reference evidence="8" key="1">
    <citation type="submission" date="2021-01" db="EMBL/GenBank/DDBJ databases">
        <authorList>
            <person name="Corre E."/>
            <person name="Pelletier E."/>
            <person name="Niang G."/>
            <person name="Scheremetjew M."/>
            <person name="Finn R."/>
            <person name="Kale V."/>
            <person name="Holt S."/>
            <person name="Cochrane G."/>
            <person name="Meng A."/>
            <person name="Brown T."/>
            <person name="Cohen L."/>
        </authorList>
    </citation>
    <scope>NUCLEOTIDE SEQUENCE</scope>
    <source>
        <strain evidence="8">CCMP1510</strain>
    </source>
</reference>
<dbReference type="PRINTS" id="PR02008">
    <property type="entry name" value="RCMTFAMILY"/>
</dbReference>
<dbReference type="GO" id="GO:0008173">
    <property type="term" value="F:RNA methyltransferase activity"/>
    <property type="evidence" value="ECO:0007669"/>
    <property type="project" value="InterPro"/>
</dbReference>
<keyword evidence="4 5" id="KW-0694">RNA-binding</keyword>
<keyword evidence="2 5" id="KW-0808">Transferase</keyword>
<dbReference type="InterPro" id="IPR001678">
    <property type="entry name" value="MeTrfase_RsmB-F_NOP2_dom"/>
</dbReference>
<evidence type="ECO:0000256" key="6">
    <source>
        <dbReference type="SAM" id="MobiDB-lite"/>
    </source>
</evidence>
<dbReference type="PANTHER" id="PTHR22807:SF30">
    <property type="entry name" value="28S RRNA (CYTOSINE(4447)-C(5))-METHYLTRANSFERASE-RELATED"/>
    <property type="match status" value="1"/>
</dbReference>
<dbReference type="Pfam" id="PF01189">
    <property type="entry name" value="Methyltr_RsmB-F"/>
    <property type="match status" value="1"/>
</dbReference>
<dbReference type="GO" id="GO:0001510">
    <property type="term" value="P:RNA methylation"/>
    <property type="evidence" value="ECO:0007669"/>
    <property type="project" value="InterPro"/>
</dbReference>
<name>A0A7S3K3S9_9STRA</name>
<feature type="compositionally biased region" description="Polar residues" evidence="6">
    <location>
        <begin position="338"/>
        <end position="349"/>
    </location>
</feature>
<feature type="binding site" evidence="5">
    <location>
        <begin position="125"/>
        <end position="131"/>
    </location>
    <ligand>
        <name>S-adenosyl-L-methionine</name>
        <dbReference type="ChEBI" id="CHEBI:59789"/>
    </ligand>
</feature>
<evidence type="ECO:0000256" key="4">
    <source>
        <dbReference type="ARBA" id="ARBA00022884"/>
    </source>
</evidence>
<dbReference type="InterPro" id="IPR023267">
    <property type="entry name" value="RCMT"/>
</dbReference>
<evidence type="ECO:0000259" key="7">
    <source>
        <dbReference type="PROSITE" id="PS51686"/>
    </source>
</evidence>
<dbReference type="EMBL" id="HBIJ01019119">
    <property type="protein sequence ID" value="CAE0371763.1"/>
    <property type="molecule type" value="Transcribed_RNA"/>
</dbReference>
<accession>A0A7S3K3S9</accession>
<feature type="active site" description="Nucleophile" evidence="5">
    <location>
        <position position="252"/>
    </location>
</feature>
<dbReference type="InterPro" id="IPR029063">
    <property type="entry name" value="SAM-dependent_MTases_sf"/>
</dbReference>
<evidence type="ECO:0000256" key="1">
    <source>
        <dbReference type="ARBA" id="ARBA00022603"/>
    </source>
</evidence>
<feature type="domain" description="SAM-dependent MTase RsmB/NOP-type" evidence="7">
    <location>
        <begin position="30"/>
        <end position="326"/>
    </location>
</feature>
<dbReference type="AlphaFoldDB" id="A0A7S3K3S9"/>
<proteinExistence type="inferred from homology"/>
<comment type="similarity">
    <text evidence="5">Belongs to the class I-like SAM-binding methyltransferase superfamily. RsmB/NOP family.</text>
</comment>
<keyword evidence="1 5" id="KW-0489">Methyltransferase</keyword>
<protein>
    <recommendedName>
        <fullName evidence="7">SAM-dependent MTase RsmB/NOP-type domain-containing protein</fullName>
    </recommendedName>
</protein>
<evidence type="ECO:0000256" key="5">
    <source>
        <dbReference type="PROSITE-ProRule" id="PRU01023"/>
    </source>
</evidence>
<dbReference type="PANTHER" id="PTHR22807">
    <property type="entry name" value="NOP2 YEAST -RELATED NOL1/NOP2/FMU SUN DOMAIN-CONTAINING"/>
    <property type="match status" value="1"/>
</dbReference>
<dbReference type="GO" id="GO:0003723">
    <property type="term" value="F:RNA binding"/>
    <property type="evidence" value="ECO:0007669"/>
    <property type="project" value="UniProtKB-UniRule"/>
</dbReference>
<evidence type="ECO:0000256" key="2">
    <source>
        <dbReference type="ARBA" id="ARBA00022679"/>
    </source>
</evidence>
<feature type="binding site" evidence="5">
    <location>
        <position position="200"/>
    </location>
    <ligand>
        <name>S-adenosyl-L-methionine</name>
        <dbReference type="ChEBI" id="CHEBI:59789"/>
    </ligand>
</feature>
<sequence length="366" mass="40668">MGPKKVRSTIAERCALLDQHYINVYGRERWLKLREALVAPVRHVAWLSPFSANILKKMEESQLVRHEETGCQILVSTRVVEGDEEKIFPAPGGDRPLSYYPLDGASILPALALLPCRGDRVLDACAAPGGKTLLLADQLYRVGGGTLTANEKASSRRQRLRRLVDDYLPLGKNNISLNLQGLDAIDKRKWQSTFDKILIDAPCSSERHFIRGANGAEWSVSRLKRDAKLQLAILRCMLNNLKIGGTIVYSTCSLDPQQNDDIISAVLDDAKFKHPHTLKVDHPLKNLHFNHPIIISGIELTRHGAIALPDRASGFGPLYWAVLTSLGYRSTNDDNHQGDNSSCSSSLDNGRTEEKTIHIAKEQEKT</sequence>
<dbReference type="Gene3D" id="3.40.50.150">
    <property type="entry name" value="Vaccinia Virus protein VP39"/>
    <property type="match status" value="1"/>
</dbReference>
<gene>
    <name evidence="8" type="ORF">ALAG00032_LOCUS12545</name>
</gene>
<feature type="region of interest" description="Disordered" evidence="6">
    <location>
        <begin position="331"/>
        <end position="354"/>
    </location>
</feature>
<dbReference type="SUPFAM" id="SSF53335">
    <property type="entry name" value="S-adenosyl-L-methionine-dependent methyltransferases"/>
    <property type="match status" value="1"/>
</dbReference>
<organism evidence="8">
    <name type="scientific">Aureoumbra lagunensis</name>
    <dbReference type="NCBI Taxonomy" id="44058"/>
    <lineage>
        <taxon>Eukaryota</taxon>
        <taxon>Sar</taxon>
        <taxon>Stramenopiles</taxon>
        <taxon>Ochrophyta</taxon>
        <taxon>Pelagophyceae</taxon>
        <taxon>Pelagomonadales</taxon>
        <taxon>Aureoumbra</taxon>
    </lineage>
</organism>
<comment type="caution">
    <text evidence="5">Lacks conserved residue(s) required for the propagation of feature annotation.</text>
</comment>
<dbReference type="InterPro" id="IPR049560">
    <property type="entry name" value="MeTrfase_RsmB-F_NOP2_cat"/>
</dbReference>
<evidence type="ECO:0000256" key="3">
    <source>
        <dbReference type="ARBA" id="ARBA00022691"/>
    </source>
</evidence>
<feature type="binding site" evidence="5">
    <location>
        <position position="151"/>
    </location>
    <ligand>
        <name>S-adenosyl-L-methionine</name>
        <dbReference type="ChEBI" id="CHEBI:59789"/>
    </ligand>
</feature>